<dbReference type="EMBL" id="JALLKP010000003">
    <property type="protein sequence ID" value="KAK2195952.1"/>
    <property type="molecule type" value="Genomic_DNA"/>
</dbReference>
<dbReference type="RefSeq" id="XP_067802794.1">
    <property type="nucleotide sequence ID" value="XM_067947572.1"/>
</dbReference>
<dbReference type="AlphaFoldDB" id="A0AAD9PJH4"/>
<comment type="caution">
    <text evidence="1">The sequence shown here is derived from an EMBL/GenBank/DDBJ whole genome shotgun (WGS) entry which is preliminary data.</text>
</comment>
<reference evidence="1" key="1">
    <citation type="journal article" date="2023" name="Nat. Microbiol.">
        <title>Babesia duncani multi-omics identifies virulence factors and drug targets.</title>
        <authorList>
            <person name="Singh P."/>
            <person name="Lonardi S."/>
            <person name="Liang Q."/>
            <person name="Vydyam P."/>
            <person name="Khabirova E."/>
            <person name="Fang T."/>
            <person name="Gihaz S."/>
            <person name="Thekkiniath J."/>
            <person name="Munshi M."/>
            <person name="Abel S."/>
            <person name="Ciampossin L."/>
            <person name="Batugedara G."/>
            <person name="Gupta M."/>
            <person name="Lu X.M."/>
            <person name="Lenz T."/>
            <person name="Chakravarty S."/>
            <person name="Cornillot E."/>
            <person name="Hu Y."/>
            <person name="Ma W."/>
            <person name="Gonzalez L.M."/>
            <person name="Sanchez S."/>
            <person name="Estrada K."/>
            <person name="Sanchez-Flores A."/>
            <person name="Montero E."/>
            <person name="Harb O.S."/>
            <person name="Le Roch K.G."/>
            <person name="Mamoun C.B."/>
        </authorList>
    </citation>
    <scope>NUCLEOTIDE SEQUENCE</scope>
    <source>
        <strain evidence="1">WA1</strain>
    </source>
</reference>
<dbReference type="KEGG" id="bdw:94336847"/>
<dbReference type="Gene3D" id="1.25.40.120">
    <property type="entry name" value="Protein prenylyltransferase"/>
    <property type="match status" value="1"/>
</dbReference>
<organism evidence="1 2">
    <name type="scientific">Babesia duncani</name>
    <dbReference type="NCBI Taxonomy" id="323732"/>
    <lineage>
        <taxon>Eukaryota</taxon>
        <taxon>Sar</taxon>
        <taxon>Alveolata</taxon>
        <taxon>Apicomplexa</taxon>
        <taxon>Aconoidasida</taxon>
        <taxon>Piroplasmida</taxon>
        <taxon>Babesiidae</taxon>
        <taxon>Babesia</taxon>
    </lineage>
</organism>
<dbReference type="GeneID" id="94336847"/>
<keyword evidence="2" id="KW-1185">Reference proteome</keyword>
<dbReference type="Proteomes" id="UP001214638">
    <property type="component" value="Unassembled WGS sequence"/>
</dbReference>
<evidence type="ECO:0000313" key="1">
    <source>
        <dbReference type="EMBL" id="KAK2195952.1"/>
    </source>
</evidence>
<dbReference type="GO" id="GO:0008318">
    <property type="term" value="F:protein prenyltransferase activity"/>
    <property type="evidence" value="ECO:0007669"/>
    <property type="project" value="InterPro"/>
</dbReference>
<name>A0AAD9PJH4_9APIC</name>
<accession>A0AAD9PJH4</accession>
<dbReference type="PROSITE" id="PS51147">
    <property type="entry name" value="PFTA"/>
    <property type="match status" value="1"/>
</dbReference>
<protein>
    <submittedName>
        <fullName evidence="1">Protein prenyltransferase</fullName>
    </submittedName>
</protein>
<evidence type="ECO:0000313" key="2">
    <source>
        <dbReference type="Proteomes" id="UP001214638"/>
    </source>
</evidence>
<dbReference type="SUPFAM" id="SSF48439">
    <property type="entry name" value="Protein prenylyltransferase"/>
    <property type="match status" value="1"/>
</dbReference>
<dbReference type="InterPro" id="IPR002088">
    <property type="entry name" value="Prenyl_trans_a"/>
</dbReference>
<gene>
    <name evidence="1" type="ORF">BdWA1_002550</name>
</gene>
<sequence length="149" mass="17266">MDQLQAQLDFCDFLIQADVYNNTAWVYKKYLLTRYHDKFEAEKLANIGKHDLTLLLEKPDNASLGVYLCSMLPLYFYKNSSCIETDTCMKEKCPGAWNTCAYNTLKNSCILSSPILNLILQIERDQDRRLEIIKMLNIVDPIRCQVNAN</sequence>
<proteinExistence type="predicted"/>